<feature type="region of interest" description="Disordered" evidence="1">
    <location>
        <begin position="57"/>
        <end position="81"/>
    </location>
</feature>
<evidence type="ECO:0008006" key="5">
    <source>
        <dbReference type="Google" id="ProtNLM"/>
    </source>
</evidence>
<dbReference type="Proteomes" id="UP000094043">
    <property type="component" value="Chromosome 2"/>
</dbReference>
<evidence type="ECO:0000256" key="2">
    <source>
        <dbReference type="SAM" id="SignalP"/>
    </source>
</evidence>
<reference evidence="3" key="1">
    <citation type="submission" date="2016-06" db="EMBL/GenBank/DDBJ databases">
        <authorList>
            <person name="Cuomo C."/>
            <person name="Litvintseva A."/>
            <person name="Heitman J."/>
            <person name="Chen Y."/>
            <person name="Sun S."/>
            <person name="Springer D."/>
            <person name="Dromer F."/>
            <person name="Young S."/>
            <person name="Zeng Q."/>
            <person name="Chapman S."/>
            <person name="Gujja S."/>
            <person name="Saif S."/>
            <person name="Birren B."/>
        </authorList>
    </citation>
    <scope>NUCLEOTIDE SEQUENCE</scope>
    <source>
        <strain evidence="3">CBS 7841</strain>
    </source>
</reference>
<dbReference type="KEGG" id="cdep:91085771"/>
<keyword evidence="2" id="KW-0732">Signal</keyword>
<dbReference type="GeneID" id="91085771"/>
<reference evidence="3" key="3">
    <citation type="submission" date="2024-01" db="EMBL/GenBank/DDBJ databases">
        <authorList>
            <person name="Coelho M.A."/>
            <person name="David-Palma M."/>
            <person name="Shea T."/>
            <person name="Sun S."/>
            <person name="Cuomo C.A."/>
            <person name="Heitman J."/>
        </authorList>
    </citation>
    <scope>NUCLEOTIDE SEQUENCE</scope>
    <source>
        <strain evidence="3">CBS 7841</strain>
    </source>
</reference>
<dbReference type="EMBL" id="CP143785">
    <property type="protein sequence ID" value="WVN86394.1"/>
    <property type="molecule type" value="Genomic_DNA"/>
</dbReference>
<proteinExistence type="predicted"/>
<dbReference type="AlphaFoldDB" id="A0AAJ8JQ54"/>
<dbReference type="RefSeq" id="XP_066067094.1">
    <property type="nucleotide sequence ID" value="XM_066210997.1"/>
</dbReference>
<feature type="signal peptide" evidence="2">
    <location>
        <begin position="1"/>
        <end position="22"/>
    </location>
</feature>
<feature type="region of interest" description="Disordered" evidence="1">
    <location>
        <begin position="113"/>
        <end position="145"/>
    </location>
</feature>
<feature type="chain" id="PRO_5042611165" description="Secreted protein" evidence="2">
    <location>
        <begin position="23"/>
        <end position="456"/>
    </location>
</feature>
<protein>
    <recommendedName>
        <fullName evidence="5">Secreted protein</fullName>
    </recommendedName>
</protein>
<keyword evidence="4" id="KW-1185">Reference proteome</keyword>
<reference evidence="3" key="2">
    <citation type="journal article" date="2022" name="Elife">
        <title>Obligate sexual reproduction of a homothallic fungus closely related to the Cryptococcus pathogenic species complex.</title>
        <authorList>
            <person name="Passer A.R."/>
            <person name="Clancey S.A."/>
            <person name="Shea T."/>
            <person name="David-Palma M."/>
            <person name="Averette A.F."/>
            <person name="Boekhout T."/>
            <person name="Porcel B.M."/>
            <person name="Nowrousian M."/>
            <person name="Cuomo C.A."/>
            <person name="Sun S."/>
            <person name="Heitman J."/>
            <person name="Coelho M.A."/>
        </authorList>
    </citation>
    <scope>NUCLEOTIDE SEQUENCE</scope>
    <source>
        <strain evidence="3">CBS 7841</strain>
    </source>
</reference>
<gene>
    <name evidence="3" type="ORF">L203_101558</name>
</gene>
<evidence type="ECO:0000313" key="3">
    <source>
        <dbReference type="EMBL" id="WVN86394.1"/>
    </source>
</evidence>
<feature type="region of interest" description="Disordered" evidence="1">
    <location>
        <begin position="305"/>
        <end position="338"/>
    </location>
</feature>
<organism evidence="3 4">
    <name type="scientific">Cryptococcus depauperatus CBS 7841</name>
    <dbReference type="NCBI Taxonomy" id="1295531"/>
    <lineage>
        <taxon>Eukaryota</taxon>
        <taxon>Fungi</taxon>
        <taxon>Dikarya</taxon>
        <taxon>Basidiomycota</taxon>
        <taxon>Agaricomycotina</taxon>
        <taxon>Tremellomycetes</taxon>
        <taxon>Tremellales</taxon>
        <taxon>Cryptococcaceae</taxon>
        <taxon>Cryptococcus</taxon>
    </lineage>
</organism>
<name>A0AAJ8JQ54_9TREE</name>
<evidence type="ECO:0000256" key="1">
    <source>
        <dbReference type="SAM" id="MobiDB-lite"/>
    </source>
</evidence>
<evidence type="ECO:0000313" key="4">
    <source>
        <dbReference type="Proteomes" id="UP000094043"/>
    </source>
</evidence>
<sequence length="456" mass="48393">MRSFILITLLPLLSSFGSTVSANPIPLTNGDLDAIISEFQTLSVEILHELVDPHKAAESNADGDVSNKSFLASQEGKGGEKGGSITDLIIEIGKKIFYENGKKIVSKYIDKKPSATGAEGPQDLAVDTKSAEEGESKEESDQEEVLQRVKGLEMLRNYLSTHPLPPGAPARRGIVSDVFDDMSSELYHGMGVDNTDGHARRGLINDLTANLDLGLSTGSGGGSSGAPARRGLIDDVLNPLDGLSVESGGGSSDAPARRGLINDLTANLGVDISVRSEVDQKRRAALGIFNENSLDGYKKKYGGYLNPAQKEHGDATPAGSSKDSQLEERDDDTEMSKRTVRHVNLVEERGGALEAMAGHINVEGFKHLTKPPEQKPVFDAAVTAPAKRGYRGVASGAVSFWSSCFWPLMSQPANPTQALDATQSPKATQIVSATQVANTSSSENVVVITPAPRALF</sequence>
<feature type="compositionally biased region" description="Basic and acidic residues" evidence="1">
    <location>
        <begin position="129"/>
        <end position="145"/>
    </location>
</feature>
<accession>A0AAJ8JQ54</accession>